<comment type="caution">
    <text evidence="1">The sequence shown here is derived from an EMBL/GenBank/DDBJ whole genome shotgun (WGS) entry which is preliminary data.</text>
</comment>
<name>A0ABT6Q371_9PROT</name>
<keyword evidence="2" id="KW-1185">Reference proteome</keyword>
<reference evidence="1" key="1">
    <citation type="submission" date="2023-05" db="EMBL/GenBank/DDBJ databases">
        <title>Whole genome sequence of Commensalibacter sp.</title>
        <authorList>
            <person name="Charoenyingcharoen P."/>
            <person name="Yukphan P."/>
        </authorList>
    </citation>
    <scope>NUCLEOTIDE SEQUENCE</scope>
    <source>
        <strain evidence="1">TBRC 16381</strain>
    </source>
</reference>
<dbReference type="CDD" id="cd07067">
    <property type="entry name" value="HP_PGM_like"/>
    <property type="match status" value="1"/>
</dbReference>
<dbReference type="InterPro" id="IPR029033">
    <property type="entry name" value="His_PPase_superfam"/>
</dbReference>
<dbReference type="InterPro" id="IPR013078">
    <property type="entry name" value="His_Pase_superF_clade-1"/>
</dbReference>
<dbReference type="Proteomes" id="UP001431634">
    <property type="component" value="Unassembled WGS sequence"/>
</dbReference>
<protein>
    <submittedName>
        <fullName evidence="1">Histidine phosphatase family protein</fullName>
    </submittedName>
</protein>
<gene>
    <name evidence="1" type="ORF">QJV27_06090</name>
</gene>
<sequence length="175" mass="20352">MFQIGLIRHPPVNVPKGLCYGHSDVPLQESWQDYAVLPNGFHVDHIFSSPALRCFDLTREFAKRYQISYQSDARLLEFDFGEWEGKLWDHLPKELIDEWAKDPWGWQIPGGENGQALLKRVTEVWDEIKQLRQNILIVSHGGPLRLLRQIVQNQQVELLGPLPDFGALEIFNFYD</sequence>
<evidence type="ECO:0000313" key="1">
    <source>
        <dbReference type="EMBL" id="MDI2090944.1"/>
    </source>
</evidence>
<organism evidence="1 2">
    <name type="scientific">Commensalibacter oyaizuii</name>
    <dbReference type="NCBI Taxonomy" id="3043873"/>
    <lineage>
        <taxon>Bacteria</taxon>
        <taxon>Pseudomonadati</taxon>
        <taxon>Pseudomonadota</taxon>
        <taxon>Alphaproteobacteria</taxon>
        <taxon>Acetobacterales</taxon>
        <taxon>Acetobacteraceae</taxon>
    </lineage>
</organism>
<dbReference type="SMART" id="SM00855">
    <property type="entry name" value="PGAM"/>
    <property type="match status" value="1"/>
</dbReference>
<evidence type="ECO:0000313" key="2">
    <source>
        <dbReference type="Proteomes" id="UP001431634"/>
    </source>
</evidence>
<proteinExistence type="predicted"/>
<dbReference type="SUPFAM" id="SSF53254">
    <property type="entry name" value="Phosphoglycerate mutase-like"/>
    <property type="match status" value="1"/>
</dbReference>
<dbReference type="EMBL" id="JASBAO010000001">
    <property type="protein sequence ID" value="MDI2090944.1"/>
    <property type="molecule type" value="Genomic_DNA"/>
</dbReference>
<dbReference type="Pfam" id="PF00300">
    <property type="entry name" value="His_Phos_1"/>
    <property type="match status" value="1"/>
</dbReference>
<accession>A0ABT6Q371</accession>
<dbReference type="Gene3D" id="3.40.50.1240">
    <property type="entry name" value="Phosphoglycerate mutase-like"/>
    <property type="match status" value="1"/>
</dbReference>
<dbReference type="RefSeq" id="WP_281448059.1">
    <property type="nucleotide sequence ID" value="NZ_JASBAO010000001.1"/>
</dbReference>